<dbReference type="PANTHER" id="PTHR30011">
    <property type="entry name" value="ALKANESULFONATE MONOOXYGENASE-RELATED"/>
    <property type="match status" value="1"/>
</dbReference>
<organism evidence="2">
    <name type="scientific">freshwater metagenome</name>
    <dbReference type="NCBI Taxonomy" id="449393"/>
    <lineage>
        <taxon>unclassified sequences</taxon>
        <taxon>metagenomes</taxon>
        <taxon>ecological metagenomes</taxon>
    </lineage>
</organism>
<evidence type="ECO:0000313" key="2">
    <source>
        <dbReference type="EMBL" id="CAB4649629.1"/>
    </source>
</evidence>
<dbReference type="InterPro" id="IPR011251">
    <property type="entry name" value="Luciferase-like_dom"/>
</dbReference>
<dbReference type="InterPro" id="IPR051260">
    <property type="entry name" value="Diverse_substr_monoxygenases"/>
</dbReference>
<dbReference type="Pfam" id="PF00296">
    <property type="entry name" value="Bac_luciferase"/>
    <property type="match status" value="1"/>
</dbReference>
<dbReference type="Gene3D" id="3.20.20.30">
    <property type="entry name" value="Luciferase-like domain"/>
    <property type="match status" value="1"/>
</dbReference>
<protein>
    <submittedName>
        <fullName evidence="2">Unannotated protein</fullName>
    </submittedName>
</protein>
<reference evidence="2" key="1">
    <citation type="submission" date="2020-05" db="EMBL/GenBank/DDBJ databases">
        <authorList>
            <person name="Chiriac C."/>
            <person name="Salcher M."/>
            <person name="Ghai R."/>
            <person name="Kavagutti S V."/>
        </authorList>
    </citation>
    <scope>NUCLEOTIDE SEQUENCE</scope>
</reference>
<dbReference type="GO" id="GO:0016705">
    <property type="term" value="F:oxidoreductase activity, acting on paired donors, with incorporation or reduction of molecular oxygen"/>
    <property type="evidence" value="ECO:0007669"/>
    <property type="project" value="InterPro"/>
</dbReference>
<gene>
    <name evidence="2" type="ORF">UFOPK2242_00322</name>
</gene>
<evidence type="ECO:0000259" key="1">
    <source>
        <dbReference type="Pfam" id="PF00296"/>
    </source>
</evidence>
<dbReference type="InterPro" id="IPR036661">
    <property type="entry name" value="Luciferase-like_sf"/>
</dbReference>
<dbReference type="PANTHER" id="PTHR30011:SF32">
    <property type="entry name" value="CONSERVED PROTEIN"/>
    <property type="match status" value="1"/>
</dbReference>
<accession>A0A6J6KNX6</accession>
<proteinExistence type="predicted"/>
<sequence>MDLALTLPSFVAGTDRAMTLEWCRRIDDGPISSIAVGERTAFHSHEMVTTLAFAAAATERVRIIATIAVLPTHDTVRIAKQAATIDVLSDGRFTLGVGVGGREQDYDALSTPFRRRFERLDEQVDQMKRIWLGEEVIDGVPCIGPAPVQQGGPPLWTASMGPKSLARSAKWADGLAGFSLGPDADEVAGTFAAVRGAWSDAGRETKPFLTTSSWFALGPDAKQRLHTYASEYLSTFGPKAAAAMADLCSLSDPGVLRERMGALEEAGCQEFILVPTTNDPSEIDRLLDAIA</sequence>
<name>A0A6J6KNX6_9ZZZZ</name>
<dbReference type="SUPFAM" id="SSF51679">
    <property type="entry name" value="Bacterial luciferase-like"/>
    <property type="match status" value="1"/>
</dbReference>
<feature type="domain" description="Luciferase-like" evidence="1">
    <location>
        <begin position="16"/>
        <end position="275"/>
    </location>
</feature>
<dbReference type="AlphaFoldDB" id="A0A6J6KNX6"/>
<dbReference type="EMBL" id="CAEZWM010000023">
    <property type="protein sequence ID" value="CAB4649629.1"/>
    <property type="molecule type" value="Genomic_DNA"/>
</dbReference>